<evidence type="ECO:0000256" key="1">
    <source>
        <dbReference type="SAM" id="SignalP"/>
    </source>
</evidence>
<gene>
    <name evidence="2" type="ORF">ACFQ1O_13705</name>
</gene>
<feature type="chain" id="PRO_5047383353" evidence="1">
    <location>
        <begin position="24"/>
        <end position="332"/>
    </location>
</feature>
<feature type="signal peptide" evidence="1">
    <location>
        <begin position="1"/>
        <end position="23"/>
    </location>
</feature>
<organism evidence="2 3">
    <name type="scientific">Pseudofulvibacter geojedonensis</name>
    <dbReference type="NCBI Taxonomy" id="1123758"/>
    <lineage>
        <taxon>Bacteria</taxon>
        <taxon>Pseudomonadati</taxon>
        <taxon>Bacteroidota</taxon>
        <taxon>Flavobacteriia</taxon>
        <taxon>Flavobacteriales</taxon>
        <taxon>Flavobacteriaceae</taxon>
        <taxon>Pseudofulvibacter</taxon>
    </lineage>
</organism>
<keyword evidence="3" id="KW-1185">Reference proteome</keyword>
<dbReference type="Proteomes" id="UP001596997">
    <property type="component" value="Unassembled WGS sequence"/>
</dbReference>
<evidence type="ECO:0000313" key="3">
    <source>
        <dbReference type="Proteomes" id="UP001596997"/>
    </source>
</evidence>
<dbReference type="EMBL" id="JBHTJM010000010">
    <property type="protein sequence ID" value="MFD0965067.1"/>
    <property type="molecule type" value="Genomic_DNA"/>
</dbReference>
<protein>
    <submittedName>
        <fullName evidence="2">DUF6588 family protein</fullName>
    </submittedName>
</protein>
<sequence length="332" mass="37347">MPKYYSLLLFFVGSFSFSQTFNADLGRTLDDLIFLSGEYVSPAADASMYQATSSWYSTAKSLDKFQVEVSVHANALYIPNNKKSYTISNSDFSSFEIRGGDDSVVIPTALGGGNSTFFDFTLDGEDYEMQAFEGVDQEVLAHPFLQASVGLWKETDLTVRYSPKVKIDVSDYQIFGLALKHNLTQYNRKENSVEVAVLLSYSKFDLDLFFNEFRLESSNPQPGEEPIATVDSVIVDASSWLFQFIASKEFGKFELHSSLGLSRNQFNYELGGKDSLILSLFNLSLEELEETTTNFKGDVGLNYHIGNKYYISSMFTIGEFPNVNLAFHYKIN</sequence>
<evidence type="ECO:0000313" key="2">
    <source>
        <dbReference type="EMBL" id="MFD0965067.1"/>
    </source>
</evidence>
<dbReference type="RefSeq" id="WP_377716850.1">
    <property type="nucleotide sequence ID" value="NZ_JBHTJM010000010.1"/>
</dbReference>
<dbReference type="InterPro" id="IPR046495">
    <property type="entry name" value="DUF6588"/>
</dbReference>
<keyword evidence="1" id="KW-0732">Signal</keyword>
<proteinExistence type="predicted"/>
<accession>A0ABW3I5X9</accession>
<comment type="caution">
    <text evidence="2">The sequence shown here is derived from an EMBL/GenBank/DDBJ whole genome shotgun (WGS) entry which is preliminary data.</text>
</comment>
<reference evidence="3" key="1">
    <citation type="journal article" date="2019" name="Int. J. Syst. Evol. Microbiol.">
        <title>The Global Catalogue of Microorganisms (GCM) 10K type strain sequencing project: providing services to taxonomists for standard genome sequencing and annotation.</title>
        <authorList>
            <consortium name="The Broad Institute Genomics Platform"/>
            <consortium name="The Broad Institute Genome Sequencing Center for Infectious Disease"/>
            <person name="Wu L."/>
            <person name="Ma J."/>
        </authorList>
    </citation>
    <scope>NUCLEOTIDE SEQUENCE [LARGE SCALE GENOMIC DNA]</scope>
    <source>
        <strain evidence="3">CCUG 62114</strain>
    </source>
</reference>
<name>A0ABW3I5X9_9FLAO</name>
<dbReference type="Pfam" id="PF20230">
    <property type="entry name" value="DUF6588"/>
    <property type="match status" value="1"/>
</dbReference>